<evidence type="ECO:0000313" key="1">
    <source>
        <dbReference type="EMBL" id="KAJ8440809.1"/>
    </source>
</evidence>
<keyword evidence="2" id="KW-1185">Reference proteome</keyword>
<sequence>MPLIPSIKVSRLRNTGKLSLLLVWVPIPNTLFSDFSGSESEEHFDEDTRNCMVEMDDSQSTYEKSQLLKDEGNRLFRAQAYWQVITKCYKALQCLCEDRGMVEAAHEDLLLALKFDANNDEVKQELLKVKQMRKPTCANSPMGRKENGIGFPIELPSNSVGAKNLGNSSHLVCSP</sequence>
<protein>
    <submittedName>
        <fullName evidence="1">Uncharacterized protein</fullName>
    </submittedName>
</protein>
<dbReference type="EMBL" id="JAKOGI010000183">
    <property type="protein sequence ID" value="KAJ8440809.1"/>
    <property type="molecule type" value="Genomic_DNA"/>
</dbReference>
<dbReference type="AlphaFoldDB" id="A0A9Q1KC72"/>
<accession>A0A9Q1KC72</accession>
<reference evidence="1" key="1">
    <citation type="submission" date="2022-04" db="EMBL/GenBank/DDBJ databases">
        <title>Carnegiea gigantea Genome sequencing and assembly v2.</title>
        <authorList>
            <person name="Copetti D."/>
            <person name="Sanderson M.J."/>
            <person name="Burquez A."/>
            <person name="Wojciechowski M.F."/>
        </authorList>
    </citation>
    <scope>NUCLEOTIDE SEQUENCE</scope>
    <source>
        <strain evidence="1">SGP5-SGP5p</strain>
        <tissue evidence="1">Aerial part</tissue>
    </source>
</reference>
<evidence type="ECO:0000313" key="2">
    <source>
        <dbReference type="Proteomes" id="UP001153076"/>
    </source>
</evidence>
<comment type="caution">
    <text evidence="1">The sequence shown here is derived from an EMBL/GenBank/DDBJ whole genome shotgun (WGS) entry which is preliminary data.</text>
</comment>
<dbReference type="OrthoDB" id="433738at2759"/>
<dbReference type="Proteomes" id="UP001153076">
    <property type="component" value="Unassembled WGS sequence"/>
</dbReference>
<organism evidence="1 2">
    <name type="scientific">Carnegiea gigantea</name>
    <dbReference type="NCBI Taxonomy" id="171969"/>
    <lineage>
        <taxon>Eukaryota</taxon>
        <taxon>Viridiplantae</taxon>
        <taxon>Streptophyta</taxon>
        <taxon>Embryophyta</taxon>
        <taxon>Tracheophyta</taxon>
        <taxon>Spermatophyta</taxon>
        <taxon>Magnoliopsida</taxon>
        <taxon>eudicotyledons</taxon>
        <taxon>Gunneridae</taxon>
        <taxon>Pentapetalae</taxon>
        <taxon>Caryophyllales</taxon>
        <taxon>Cactineae</taxon>
        <taxon>Cactaceae</taxon>
        <taxon>Cactoideae</taxon>
        <taxon>Echinocereeae</taxon>
        <taxon>Carnegiea</taxon>
    </lineage>
</organism>
<proteinExistence type="predicted"/>
<name>A0A9Q1KC72_9CARY</name>
<gene>
    <name evidence="1" type="ORF">Cgig2_000697</name>
</gene>